<name>A0AAD4QUJ7_9BILA</name>
<keyword evidence="1" id="KW-1133">Transmembrane helix</keyword>
<feature type="transmembrane region" description="Helical" evidence="1">
    <location>
        <begin position="226"/>
        <end position="245"/>
    </location>
</feature>
<feature type="transmembrane region" description="Helical" evidence="1">
    <location>
        <begin position="251"/>
        <end position="273"/>
    </location>
</feature>
<accession>A0AAD4QUJ7</accession>
<comment type="caution">
    <text evidence="2">The sequence shown here is derived from an EMBL/GenBank/DDBJ whole genome shotgun (WGS) entry which is preliminary data.</text>
</comment>
<keyword evidence="3" id="KW-1185">Reference proteome</keyword>
<keyword evidence="1" id="KW-0812">Transmembrane</keyword>
<feature type="transmembrane region" description="Helical" evidence="1">
    <location>
        <begin position="18"/>
        <end position="36"/>
    </location>
</feature>
<reference evidence="2" key="1">
    <citation type="submission" date="2022-01" db="EMBL/GenBank/DDBJ databases">
        <title>Genome Sequence Resource for Two Populations of Ditylenchus destructor, the Migratory Endoparasitic Phytonematode.</title>
        <authorList>
            <person name="Zhang H."/>
            <person name="Lin R."/>
            <person name="Xie B."/>
        </authorList>
    </citation>
    <scope>NUCLEOTIDE SEQUENCE</scope>
    <source>
        <strain evidence="2">BazhouSP</strain>
    </source>
</reference>
<feature type="transmembrane region" description="Helical" evidence="1">
    <location>
        <begin position="96"/>
        <end position="119"/>
    </location>
</feature>
<dbReference type="EMBL" id="JAKKPZ010000308">
    <property type="protein sequence ID" value="KAI1696763.1"/>
    <property type="molecule type" value="Genomic_DNA"/>
</dbReference>
<evidence type="ECO:0000313" key="3">
    <source>
        <dbReference type="Proteomes" id="UP001201812"/>
    </source>
</evidence>
<feature type="transmembrane region" description="Helical" evidence="1">
    <location>
        <begin position="56"/>
        <end position="76"/>
    </location>
</feature>
<protein>
    <submittedName>
        <fullName evidence="2">Uncharacterized protein</fullName>
    </submittedName>
</protein>
<gene>
    <name evidence="2" type="ORF">DdX_18870</name>
</gene>
<evidence type="ECO:0000313" key="2">
    <source>
        <dbReference type="EMBL" id="KAI1696763.1"/>
    </source>
</evidence>
<evidence type="ECO:0000256" key="1">
    <source>
        <dbReference type="SAM" id="Phobius"/>
    </source>
</evidence>
<sequence length="288" mass="32541">MAVVAPPHLTYVNFGENIVAVVAEPVTIVLMSNLIYCSTFKKWKIQGRTLSRSMLVFMCTHLFFAITCIPYSWFIIFNWNPNFDPNTVTASYYNTLYYLGLMGNNYMAVSPVPVFFLQLDRCFALKMWGRARSIVFWLSLVAVISIAIAGIYISLLELPLDIEKVKQCTTSGCVFIKYQGKPQLYTKLVFGTLNFINSGYLFYLLRKHQSLSVKNRVVKATAIMEFFFSIIPSYFGIIYVTITGISTANVIGQYVLMSCIVDAAGCSIIYSVLFRGKKAAIQVSWNSK</sequence>
<feature type="transmembrane region" description="Helical" evidence="1">
    <location>
        <begin position="184"/>
        <end position="205"/>
    </location>
</feature>
<organism evidence="2 3">
    <name type="scientific">Ditylenchus destructor</name>
    <dbReference type="NCBI Taxonomy" id="166010"/>
    <lineage>
        <taxon>Eukaryota</taxon>
        <taxon>Metazoa</taxon>
        <taxon>Ecdysozoa</taxon>
        <taxon>Nematoda</taxon>
        <taxon>Chromadorea</taxon>
        <taxon>Rhabditida</taxon>
        <taxon>Tylenchina</taxon>
        <taxon>Tylenchomorpha</taxon>
        <taxon>Sphaerularioidea</taxon>
        <taxon>Anguinidae</taxon>
        <taxon>Anguininae</taxon>
        <taxon>Ditylenchus</taxon>
    </lineage>
</organism>
<dbReference type="Proteomes" id="UP001201812">
    <property type="component" value="Unassembled WGS sequence"/>
</dbReference>
<feature type="transmembrane region" description="Helical" evidence="1">
    <location>
        <begin position="131"/>
        <end position="155"/>
    </location>
</feature>
<dbReference type="AlphaFoldDB" id="A0AAD4QUJ7"/>
<keyword evidence="1" id="KW-0472">Membrane</keyword>
<proteinExistence type="predicted"/>